<reference evidence="7" key="2">
    <citation type="submission" date="2020-09" db="EMBL/GenBank/DDBJ databases">
        <authorList>
            <person name="Sun Q."/>
            <person name="Zhou Y."/>
        </authorList>
    </citation>
    <scope>NUCLEOTIDE SEQUENCE</scope>
    <source>
        <strain evidence="7">CGMCC 1.12153</strain>
    </source>
</reference>
<reference evidence="7" key="1">
    <citation type="journal article" date="2014" name="Int. J. Syst. Evol. Microbiol.">
        <title>Complete genome sequence of Corynebacterium casei LMG S-19264T (=DSM 44701T), isolated from a smear-ripened cheese.</title>
        <authorList>
            <consortium name="US DOE Joint Genome Institute (JGI-PGF)"/>
            <person name="Walter F."/>
            <person name="Albersmeier A."/>
            <person name="Kalinowski J."/>
            <person name="Ruckert C."/>
        </authorList>
    </citation>
    <scope>NUCLEOTIDE SEQUENCE</scope>
    <source>
        <strain evidence="7">CGMCC 1.12153</strain>
    </source>
</reference>
<dbReference type="PANTHER" id="PTHR30509">
    <property type="entry name" value="P-HYDROXYBENZOIC ACID EFFLUX PUMP SUBUNIT-RELATED"/>
    <property type="match status" value="1"/>
</dbReference>
<evidence type="ECO:0000256" key="5">
    <source>
        <dbReference type="ARBA" id="ARBA00023136"/>
    </source>
</evidence>
<dbReference type="GO" id="GO:0005886">
    <property type="term" value="C:plasma membrane"/>
    <property type="evidence" value="ECO:0007669"/>
    <property type="project" value="UniProtKB-SubCell"/>
</dbReference>
<evidence type="ECO:0000256" key="3">
    <source>
        <dbReference type="ARBA" id="ARBA00022692"/>
    </source>
</evidence>
<sequence length="356" mass="40851">MKLGARMMKTGLAVAVALYIASLLGFISPLLAAIAAIFSIQPSIYRSYQSIVEQIQANIIGAVVAIIAVFTLGNDPFIVAFAIIVVIGLTMNLKMNENTISLAAVAVIALMDSTDQTFIYFAASRFASLILGILAAFLVNLIFVPPKYETRLFTKIDTATNEILQWLRVMTRQLSDEPALKYEITRIQDNIRWTDHTYLLYSEERTYFKGSRFSKGRKLVLFRQLITTTKKSFDVLKAFYRLDSKIEQIPDEFQDALVGELDKLINAHEKLLLSLKGRIRETHRKSLRQIEEPNIPMLVERLMKEYEDSNHHPDKLVFLPLASQLMEYYYQLEKLKRLLKSYQKYNPNNYLQTTDK</sequence>
<dbReference type="Pfam" id="PF06081">
    <property type="entry name" value="ArAE_1"/>
    <property type="match status" value="1"/>
</dbReference>
<feature type="transmembrane region" description="Helical" evidence="6">
    <location>
        <begin position="12"/>
        <end position="39"/>
    </location>
</feature>
<feature type="transmembrane region" description="Helical" evidence="6">
    <location>
        <begin position="59"/>
        <end position="87"/>
    </location>
</feature>
<protein>
    <submittedName>
        <fullName evidence="7">Membrane protein</fullName>
    </submittedName>
</protein>
<organism evidence="7 8">
    <name type="scientific">Halobacillus andaensis</name>
    <dbReference type="NCBI Taxonomy" id="1176239"/>
    <lineage>
        <taxon>Bacteria</taxon>
        <taxon>Bacillati</taxon>
        <taxon>Bacillota</taxon>
        <taxon>Bacilli</taxon>
        <taxon>Bacillales</taxon>
        <taxon>Bacillaceae</taxon>
        <taxon>Halobacillus</taxon>
    </lineage>
</organism>
<evidence type="ECO:0000313" key="8">
    <source>
        <dbReference type="Proteomes" id="UP000660110"/>
    </source>
</evidence>
<proteinExistence type="predicted"/>
<gene>
    <name evidence="7" type="ORF">GCM10010954_22380</name>
</gene>
<comment type="subcellular location">
    <subcellularLocation>
        <location evidence="1">Cell membrane</location>
        <topology evidence="1">Multi-pass membrane protein</topology>
    </subcellularLocation>
</comment>
<evidence type="ECO:0000256" key="2">
    <source>
        <dbReference type="ARBA" id="ARBA00022475"/>
    </source>
</evidence>
<evidence type="ECO:0000256" key="1">
    <source>
        <dbReference type="ARBA" id="ARBA00004651"/>
    </source>
</evidence>
<name>A0A917B5D9_HALAA</name>
<dbReference type="RefSeq" id="WP_188377609.1">
    <property type="nucleotide sequence ID" value="NZ_BMEL01000003.1"/>
</dbReference>
<dbReference type="PANTHER" id="PTHR30509:SF27">
    <property type="entry name" value="UPF0421 PROTEIN YGAE"/>
    <property type="match status" value="1"/>
</dbReference>
<evidence type="ECO:0000256" key="6">
    <source>
        <dbReference type="SAM" id="Phobius"/>
    </source>
</evidence>
<keyword evidence="5 6" id="KW-0472">Membrane</keyword>
<evidence type="ECO:0000313" key="7">
    <source>
        <dbReference type="EMBL" id="GGF23102.1"/>
    </source>
</evidence>
<dbReference type="EMBL" id="BMEL01000003">
    <property type="protein sequence ID" value="GGF23102.1"/>
    <property type="molecule type" value="Genomic_DNA"/>
</dbReference>
<keyword evidence="3 6" id="KW-0812">Transmembrane</keyword>
<feature type="transmembrane region" description="Helical" evidence="6">
    <location>
        <begin position="126"/>
        <end position="144"/>
    </location>
</feature>
<accession>A0A917B5D9</accession>
<keyword evidence="2" id="KW-1003">Cell membrane</keyword>
<keyword evidence="8" id="KW-1185">Reference proteome</keyword>
<evidence type="ECO:0000256" key="4">
    <source>
        <dbReference type="ARBA" id="ARBA00022989"/>
    </source>
</evidence>
<comment type="caution">
    <text evidence="7">The sequence shown here is derived from an EMBL/GenBank/DDBJ whole genome shotgun (WGS) entry which is preliminary data.</text>
</comment>
<dbReference type="Proteomes" id="UP000660110">
    <property type="component" value="Unassembled WGS sequence"/>
</dbReference>
<dbReference type="InterPro" id="IPR010343">
    <property type="entry name" value="ArAE_1"/>
</dbReference>
<keyword evidence="4 6" id="KW-1133">Transmembrane helix</keyword>
<dbReference type="AlphaFoldDB" id="A0A917B5D9"/>